<dbReference type="InterPro" id="IPR050090">
    <property type="entry name" value="Tyrosine_recombinase_XerCD"/>
</dbReference>
<gene>
    <name evidence="3" type="ORF">HNR40_000005</name>
</gene>
<dbReference type="GO" id="GO:0006310">
    <property type="term" value="P:DNA recombination"/>
    <property type="evidence" value="ECO:0007669"/>
    <property type="project" value="UniProtKB-KW"/>
</dbReference>
<proteinExistence type="predicted"/>
<dbReference type="PANTHER" id="PTHR30349">
    <property type="entry name" value="PHAGE INTEGRASE-RELATED"/>
    <property type="match status" value="1"/>
</dbReference>
<dbReference type="InterPro" id="IPR013762">
    <property type="entry name" value="Integrase-like_cat_sf"/>
</dbReference>
<keyword evidence="1" id="KW-0233">DNA recombination</keyword>
<dbReference type="GO" id="GO:0015074">
    <property type="term" value="P:DNA integration"/>
    <property type="evidence" value="ECO:0007669"/>
    <property type="project" value="InterPro"/>
</dbReference>
<evidence type="ECO:0000313" key="3">
    <source>
        <dbReference type="EMBL" id="MBB5074559.1"/>
    </source>
</evidence>
<feature type="domain" description="Tyr recombinase" evidence="2">
    <location>
        <begin position="233"/>
        <end position="446"/>
    </location>
</feature>
<dbReference type="EMBL" id="JACHIN010000001">
    <property type="protein sequence ID" value="MBB5074559.1"/>
    <property type="molecule type" value="Genomic_DNA"/>
</dbReference>
<accession>A0A7W8ECI1</accession>
<dbReference type="PROSITE" id="PS51898">
    <property type="entry name" value="TYR_RECOMBINASE"/>
    <property type="match status" value="1"/>
</dbReference>
<dbReference type="InterPro" id="IPR011010">
    <property type="entry name" value="DNA_brk_join_enz"/>
</dbReference>
<evidence type="ECO:0000313" key="4">
    <source>
        <dbReference type="Proteomes" id="UP000568380"/>
    </source>
</evidence>
<protein>
    <submittedName>
        <fullName evidence="3">Integrase</fullName>
    </submittedName>
</protein>
<dbReference type="GO" id="GO:0003677">
    <property type="term" value="F:DNA binding"/>
    <property type="evidence" value="ECO:0007669"/>
    <property type="project" value="InterPro"/>
</dbReference>
<evidence type="ECO:0000259" key="2">
    <source>
        <dbReference type="PROSITE" id="PS51898"/>
    </source>
</evidence>
<dbReference type="RefSeq" id="WP_184957579.1">
    <property type="nucleotide sequence ID" value="NZ_JACHIN010000001.1"/>
</dbReference>
<dbReference type="SUPFAM" id="SSF56349">
    <property type="entry name" value="DNA breaking-rejoining enzymes"/>
    <property type="match status" value="1"/>
</dbReference>
<dbReference type="PANTHER" id="PTHR30349:SF64">
    <property type="entry name" value="PROPHAGE INTEGRASE INTD-RELATED"/>
    <property type="match status" value="1"/>
</dbReference>
<sequence>MKSYQVRFWNIQTRKGRRRPHIVRWVVERFEFNEAFTTTGLADSFRSQLVTAARAGEAFDTDSGLPDSMHREKQAVTWLVHTVDYVEMKWPKASPNSRRSIIETMLAVSPVLVLDKRGAPAIPILRAALRWAFIPSRDEKQAPEELQTALAWLRRNSIPITELTARRTLDKALTACSTKLDGGQAAPEYHRRMRRVFYNSLRFAVARERLRDNPLDSPAVKQDWAQPKMDLAVDPRVVGNPRQVGQALIACSYVGQRQGGRFVAFFGCLYFAMMRPAEAIRLRDVNCTLPQTGWGKLMLDATTPEVGKDYTDTGQLHDDRGLKNRPRKAVRAVPIPPELVALLRQHIERYGVAYDGRLFRSESGKPIPKSTYSRLWAKLRPLALTPEQVASPLMARPYDLRHAGVTWRLTAGVPAAQVAEWAGHSVEVLQRIYHRCMADYDDVWIDRMNQARDDLG</sequence>
<name>A0A7W8ECI1_9ACTN</name>
<dbReference type="Gene3D" id="1.10.443.10">
    <property type="entry name" value="Intergrase catalytic core"/>
    <property type="match status" value="1"/>
</dbReference>
<comment type="caution">
    <text evidence="3">The sequence shown here is derived from an EMBL/GenBank/DDBJ whole genome shotgun (WGS) entry which is preliminary data.</text>
</comment>
<dbReference type="AlphaFoldDB" id="A0A7W8ECI1"/>
<dbReference type="InterPro" id="IPR002104">
    <property type="entry name" value="Integrase_catalytic"/>
</dbReference>
<dbReference type="Proteomes" id="UP000568380">
    <property type="component" value="Unassembled WGS sequence"/>
</dbReference>
<organism evidence="3 4">
    <name type="scientific">Nonomuraea endophytica</name>
    <dbReference type="NCBI Taxonomy" id="714136"/>
    <lineage>
        <taxon>Bacteria</taxon>
        <taxon>Bacillati</taxon>
        <taxon>Actinomycetota</taxon>
        <taxon>Actinomycetes</taxon>
        <taxon>Streptosporangiales</taxon>
        <taxon>Streptosporangiaceae</taxon>
        <taxon>Nonomuraea</taxon>
    </lineage>
</organism>
<keyword evidence="4" id="KW-1185">Reference proteome</keyword>
<evidence type="ECO:0000256" key="1">
    <source>
        <dbReference type="ARBA" id="ARBA00023172"/>
    </source>
</evidence>
<reference evidence="3 4" key="1">
    <citation type="submission" date="2020-08" db="EMBL/GenBank/DDBJ databases">
        <title>Genomic Encyclopedia of Type Strains, Phase IV (KMG-IV): sequencing the most valuable type-strain genomes for metagenomic binning, comparative biology and taxonomic classification.</title>
        <authorList>
            <person name="Goeker M."/>
        </authorList>
    </citation>
    <scope>NUCLEOTIDE SEQUENCE [LARGE SCALE GENOMIC DNA]</scope>
    <source>
        <strain evidence="3 4">DSM 45385</strain>
    </source>
</reference>